<keyword evidence="4" id="KW-1185">Reference proteome</keyword>
<dbReference type="GO" id="GO:0016740">
    <property type="term" value="F:transferase activity"/>
    <property type="evidence" value="ECO:0007669"/>
    <property type="project" value="UniProtKB-KW"/>
</dbReference>
<dbReference type="InterPro" id="IPR029057">
    <property type="entry name" value="PRTase-like"/>
</dbReference>
<proteinExistence type="inferred from homology"/>
<keyword evidence="3" id="KW-0808">Transferase</keyword>
<dbReference type="PANTHER" id="PTHR47505:SF1">
    <property type="entry name" value="DNA UTILIZATION PROTEIN YHGH"/>
    <property type="match status" value="1"/>
</dbReference>
<dbReference type="EMBL" id="NEVK01000008">
    <property type="protein sequence ID" value="OZI16872.1"/>
    <property type="molecule type" value="Genomic_DNA"/>
</dbReference>
<feature type="region of interest" description="Disordered" evidence="2">
    <location>
        <begin position="251"/>
        <end position="274"/>
    </location>
</feature>
<dbReference type="CDD" id="cd06223">
    <property type="entry name" value="PRTases_typeI"/>
    <property type="match status" value="1"/>
</dbReference>
<evidence type="ECO:0000256" key="1">
    <source>
        <dbReference type="ARBA" id="ARBA00008007"/>
    </source>
</evidence>
<accession>A0A261QWW0</accession>
<dbReference type="PANTHER" id="PTHR47505">
    <property type="entry name" value="DNA UTILIZATION PROTEIN YHGH"/>
    <property type="match status" value="1"/>
</dbReference>
<dbReference type="InterPro" id="IPR000836">
    <property type="entry name" value="PRTase_dom"/>
</dbReference>
<name>A0A261QWW0_9BORD</name>
<dbReference type="Gene3D" id="3.40.50.2020">
    <property type="match status" value="1"/>
</dbReference>
<dbReference type="RefSeq" id="WP_141214396.1">
    <property type="nucleotide sequence ID" value="NZ_NEVK01000008.1"/>
</dbReference>
<comment type="similarity">
    <text evidence="1">Belongs to the ComF/GntX family.</text>
</comment>
<dbReference type="InterPro" id="IPR051910">
    <property type="entry name" value="ComF/GntX_DNA_util-trans"/>
</dbReference>
<dbReference type="SUPFAM" id="SSF53271">
    <property type="entry name" value="PRTase-like"/>
    <property type="match status" value="1"/>
</dbReference>
<sequence>MPFIIAHSGARVLRQVVRRGVALLPSDCPLCEGRAAGGLLCAGCADDISQTMRAGLARCSRCALRLAGPGRACPDCHATPPAFARTIAAFDYEPPFDSLIGRYKAERRYGLATALAQLLADQAARQALPLPADMVLAPIPASQASLRRRGFNPAAELAAGLSARLHRPLRRGLLRRVREGARQASGNRAARRLGAQGVFACTRPLHEQCVGLVDDVMTTGSTVDAAARALLQAGAAEVIVLVAARTPWRDGRAAERPGDGAAKWPKAKEMRGGV</sequence>
<evidence type="ECO:0000313" key="3">
    <source>
        <dbReference type="EMBL" id="OZI16872.1"/>
    </source>
</evidence>
<organism evidence="3 4">
    <name type="scientific">Bordetella genomosp. 7</name>
    <dbReference type="NCBI Taxonomy" id="1416805"/>
    <lineage>
        <taxon>Bacteria</taxon>
        <taxon>Pseudomonadati</taxon>
        <taxon>Pseudomonadota</taxon>
        <taxon>Betaproteobacteria</taxon>
        <taxon>Burkholderiales</taxon>
        <taxon>Alcaligenaceae</taxon>
        <taxon>Bordetella</taxon>
    </lineage>
</organism>
<dbReference type="Proteomes" id="UP000216947">
    <property type="component" value="Unassembled WGS sequence"/>
</dbReference>
<comment type="caution">
    <text evidence="3">The sequence shown here is derived from an EMBL/GenBank/DDBJ whole genome shotgun (WGS) entry which is preliminary data.</text>
</comment>
<gene>
    <name evidence="3" type="ORF">CAL19_17305</name>
</gene>
<protein>
    <submittedName>
        <fullName evidence="3">Phosphoribosyl transferase</fullName>
    </submittedName>
</protein>
<evidence type="ECO:0000256" key="2">
    <source>
        <dbReference type="SAM" id="MobiDB-lite"/>
    </source>
</evidence>
<evidence type="ECO:0000313" key="4">
    <source>
        <dbReference type="Proteomes" id="UP000216947"/>
    </source>
</evidence>
<reference evidence="4" key="1">
    <citation type="submission" date="2017-05" db="EMBL/GenBank/DDBJ databases">
        <title>Complete and WGS of Bordetella genogroups.</title>
        <authorList>
            <person name="Spilker T."/>
            <person name="Lipuma J."/>
        </authorList>
    </citation>
    <scope>NUCLEOTIDE SEQUENCE [LARGE SCALE GENOMIC DNA]</scope>
    <source>
        <strain evidence="4">AU18089</strain>
    </source>
</reference>
<dbReference type="AlphaFoldDB" id="A0A261QWW0"/>